<evidence type="ECO:0000313" key="3">
    <source>
        <dbReference type="Proteomes" id="UP000004690"/>
    </source>
</evidence>
<sequence>MKKVAILILSAGASKRMGTPKQLLKWGEETLLENAVSTAVNVENTSLFVVLGANAELIQQKITLNAEALYHKDWEQGLGSSIAFGVRTLQKLDFDGVLIMLADQPFVTSYYLKELINSFNSGEKNIIASRFAGSVGVPAIFSAEYFEDLKKLDTDTGAKHIIKAHFQDVETFQADDLVIDIDTVETYKRAYKIKFNTD</sequence>
<dbReference type="InterPro" id="IPR025877">
    <property type="entry name" value="MobA-like_NTP_Trfase"/>
</dbReference>
<dbReference type="OrthoDB" id="9779263at2"/>
<dbReference type="AlphaFoldDB" id="I3C1Z7"/>
<name>I3C1Z7_9FLAO</name>
<dbReference type="eggNOG" id="COG2068">
    <property type="taxonomic scope" value="Bacteria"/>
</dbReference>
<dbReference type="CDD" id="cd04182">
    <property type="entry name" value="GT_2_like_f"/>
    <property type="match status" value="1"/>
</dbReference>
<reference evidence="2 3" key="1">
    <citation type="submission" date="2012-02" db="EMBL/GenBank/DDBJ databases">
        <title>Improved High-Quality Draft genome of Joostella marina DSM 19592.</title>
        <authorList>
            <consortium name="US DOE Joint Genome Institute (JGI-PGF)"/>
            <person name="Lucas S."/>
            <person name="Copeland A."/>
            <person name="Lapidus A."/>
            <person name="Bruce D."/>
            <person name="Goodwin L."/>
            <person name="Pitluck S."/>
            <person name="Peters L."/>
            <person name="Chertkov O."/>
            <person name="Ovchinnikova G."/>
            <person name="Kyrpides N."/>
            <person name="Mavromatis K."/>
            <person name="Detter J.C."/>
            <person name="Han C."/>
            <person name="Land M."/>
            <person name="Hauser L."/>
            <person name="Markowitz V."/>
            <person name="Cheng J.-F."/>
            <person name="Hugenholtz P."/>
            <person name="Woyke T."/>
            <person name="Wu D."/>
            <person name="Tindall B."/>
            <person name="Brambilla E."/>
            <person name="Klenk H.-P."/>
            <person name="Eisen J.A."/>
        </authorList>
    </citation>
    <scope>NUCLEOTIDE SEQUENCE [LARGE SCALE GENOMIC DNA]</scope>
    <source>
        <strain evidence="2 3">DSM 19592</strain>
    </source>
</reference>
<dbReference type="GO" id="GO:0016779">
    <property type="term" value="F:nucleotidyltransferase activity"/>
    <property type="evidence" value="ECO:0007669"/>
    <property type="project" value="UniProtKB-ARBA"/>
</dbReference>
<dbReference type="Proteomes" id="UP000004690">
    <property type="component" value="Unassembled WGS sequence"/>
</dbReference>
<dbReference type="STRING" id="926559.JoomaDRAFT_0601"/>
<dbReference type="RefSeq" id="WP_008610649.1">
    <property type="nucleotide sequence ID" value="NZ_JH651379.1"/>
</dbReference>
<dbReference type="Pfam" id="PF12804">
    <property type="entry name" value="NTP_transf_3"/>
    <property type="match status" value="1"/>
</dbReference>
<dbReference type="EMBL" id="JH651379">
    <property type="protein sequence ID" value="EIJ37640.1"/>
    <property type="molecule type" value="Genomic_DNA"/>
</dbReference>
<dbReference type="SUPFAM" id="SSF53448">
    <property type="entry name" value="Nucleotide-diphospho-sugar transferases"/>
    <property type="match status" value="1"/>
</dbReference>
<feature type="domain" description="MobA-like NTP transferase" evidence="1">
    <location>
        <begin position="7"/>
        <end position="167"/>
    </location>
</feature>
<dbReference type="Gene3D" id="3.90.550.10">
    <property type="entry name" value="Spore Coat Polysaccharide Biosynthesis Protein SpsA, Chain A"/>
    <property type="match status" value="1"/>
</dbReference>
<organism evidence="2 3">
    <name type="scientific">Galbibacter orientalis DSM 19592</name>
    <dbReference type="NCBI Taxonomy" id="926559"/>
    <lineage>
        <taxon>Bacteria</taxon>
        <taxon>Pseudomonadati</taxon>
        <taxon>Bacteroidota</taxon>
        <taxon>Flavobacteriia</taxon>
        <taxon>Flavobacteriales</taxon>
        <taxon>Flavobacteriaceae</taxon>
        <taxon>Galbibacter</taxon>
    </lineage>
</organism>
<dbReference type="PANTHER" id="PTHR43777:SF1">
    <property type="entry name" value="MOLYBDENUM COFACTOR CYTIDYLYLTRANSFERASE"/>
    <property type="match status" value="1"/>
</dbReference>
<proteinExistence type="predicted"/>
<keyword evidence="3" id="KW-1185">Reference proteome</keyword>
<protein>
    <submittedName>
        <fullName evidence="2">Putative MobA-like protein</fullName>
    </submittedName>
</protein>
<dbReference type="HOGENOM" id="CLU_061980_2_0_10"/>
<accession>I3C1Z7</accession>
<evidence type="ECO:0000259" key="1">
    <source>
        <dbReference type="Pfam" id="PF12804"/>
    </source>
</evidence>
<dbReference type="PANTHER" id="PTHR43777">
    <property type="entry name" value="MOLYBDENUM COFACTOR CYTIDYLYLTRANSFERASE"/>
    <property type="match status" value="1"/>
</dbReference>
<gene>
    <name evidence="2" type="ORF">JoomaDRAFT_0601</name>
</gene>
<evidence type="ECO:0000313" key="2">
    <source>
        <dbReference type="EMBL" id="EIJ37640.1"/>
    </source>
</evidence>
<dbReference type="InterPro" id="IPR029044">
    <property type="entry name" value="Nucleotide-diphossugar_trans"/>
</dbReference>